<dbReference type="Gene3D" id="3.40.50.1010">
    <property type="entry name" value="5'-nuclease"/>
    <property type="match status" value="1"/>
</dbReference>
<evidence type="ECO:0000313" key="3">
    <source>
        <dbReference type="Proteomes" id="UP000030466"/>
    </source>
</evidence>
<accession>A0A0A6VUZ6</accession>
<dbReference type="PANTHER" id="PTHR35811">
    <property type="entry name" value="SLR1870 PROTEIN"/>
    <property type="match status" value="1"/>
</dbReference>
<keyword evidence="3" id="KW-1185">Reference proteome</keyword>
<dbReference type="AlphaFoldDB" id="A0A0A6VUZ6"/>
<organism evidence="2 3">
    <name type="scientific">Kocuria rosea subsp. polaris</name>
    <dbReference type="NCBI Taxonomy" id="136273"/>
    <lineage>
        <taxon>Bacteria</taxon>
        <taxon>Bacillati</taxon>
        <taxon>Actinomycetota</taxon>
        <taxon>Actinomycetes</taxon>
        <taxon>Micrococcales</taxon>
        <taxon>Micrococcaceae</taxon>
        <taxon>Kocuria</taxon>
    </lineage>
</organism>
<evidence type="ECO:0000259" key="1">
    <source>
        <dbReference type="Pfam" id="PF01936"/>
    </source>
</evidence>
<dbReference type="OrthoDB" id="2379772at2"/>
<feature type="domain" description="NYN" evidence="1">
    <location>
        <begin position="5"/>
        <end position="174"/>
    </location>
</feature>
<dbReference type="Pfam" id="PF01936">
    <property type="entry name" value="NYN"/>
    <property type="match status" value="1"/>
</dbReference>
<dbReference type="EMBL" id="JSUH01000006">
    <property type="protein sequence ID" value="KHD97689.1"/>
    <property type="molecule type" value="Genomic_DNA"/>
</dbReference>
<gene>
    <name evidence="2" type="ORF">GY22_08255</name>
</gene>
<reference evidence="2 3" key="1">
    <citation type="journal article" date="2003" name="Int. J. Syst. Evol. Microbiol.">
        <title>Kocuria polaris sp. nov., an orange-pigmented psychrophilic bacterium isolated from an Antarctic cyanobacterial mat sample.</title>
        <authorList>
            <person name="Reddy G.S."/>
            <person name="Prakash J.S."/>
            <person name="Prabahar V."/>
            <person name="Matsumoto G.I."/>
            <person name="Stackebrandt E."/>
            <person name="Shivaji S."/>
        </authorList>
    </citation>
    <scope>NUCLEOTIDE SEQUENCE [LARGE SCALE GENOMIC DNA]</scope>
    <source>
        <strain evidence="2 3">CMS 76or</strain>
    </source>
</reference>
<comment type="caution">
    <text evidence="2">The sequence shown here is derived from an EMBL/GenBank/DDBJ whole genome shotgun (WGS) entry which is preliminary data.</text>
</comment>
<dbReference type="RefSeq" id="WP_035925981.1">
    <property type="nucleotide sequence ID" value="NZ_JSUH01000006.1"/>
</dbReference>
<protein>
    <recommendedName>
        <fullName evidence="1">NYN domain-containing protein</fullName>
    </recommendedName>
</protein>
<name>A0A0A6VUZ6_KOCRO</name>
<dbReference type="GO" id="GO:0004540">
    <property type="term" value="F:RNA nuclease activity"/>
    <property type="evidence" value="ECO:0007669"/>
    <property type="project" value="InterPro"/>
</dbReference>
<sequence length="440" mass="47398">MTQRRAALFIDFDNFFGGLLGSDPTAAMALAERPSVWIHRLAAASGGEGADSSRRWLVLRCYMNPSGSVAHPLNPGQRLYFSTFRPFFTQAGVEVVDCPSLTRGAKNGADIRIVIDVMTALQHHAHYDEFVLASSDADFTPLLQVLRAQDRRTCIIATGATAVAYEALADQYLDEQDLFDLMAPAPAEEPVPGSGDRVPAPGGCFSPGAAPIAGPSEDPGAWHEFCAVVRSDYESSEGPVSLSRLAGRIHADMGEVVTRTRWFGSGSFRRAVELVDLPEVEFSNLHFWHRTRHRAPEPAPAAPPAPVRPPLPAAVTRFCDVAKMPRLCRAQWTIVFRVLAEYARRGEFTLSEASRWTRDRAGELGVQVSRQAMLYAIRGARNGGADLCAAPPPDASAVGRAVLASVLEHAVLAGFHPSAAERQELAAWLGAGALAPVPAD</sequence>
<dbReference type="PANTHER" id="PTHR35811:SF1">
    <property type="entry name" value="HTH OST-TYPE DOMAIN-CONTAINING PROTEIN"/>
    <property type="match status" value="1"/>
</dbReference>
<proteinExistence type="predicted"/>
<dbReference type="InterPro" id="IPR021139">
    <property type="entry name" value="NYN"/>
</dbReference>
<dbReference type="Proteomes" id="UP000030466">
    <property type="component" value="Unassembled WGS sequence"/>
</dbReference>
<evidence type="ECO:0000313" key="2">
    <source>
        <dbReference type="EMBL" id="KHD97689.1"/>
    </source>
</evidence>